<dbReference type="AlphaFoldDB" id="G2Q9V6"/>
<keyword evidence="1" id="KW-0472">Membrane</keyword>
<organism evidence="2 3">
    <name type="scientific">Thermothelomyces thermophilus (strain ATCC 42464 / BCRC 31852 / DSM 1799)</name>
    <name type="common">Sporotrichum thermophile</name>
    <dbReference type="NCBI Taxonomy" id="573729"/>
    <lineage>
        <taxon>Eukaryota</taxon>
        <taxon>Fungi</taxon>
        <taxon>Dikarya</taxon>
        <taxon>Ascomycota</taxon>
        <taxon>Pezizomycotina</taxon>
        <taxon>Sordariomycetes</taxon>
        <taxon>Sordariomycetidae</taxon>
        <taxon>Sordariales</taxon>
        <taxon>Chaetomiaceae</taxon>
        <taxon>Thermothelomyces</taxon>
    </lineage>
</organism>
<keyword evidence="1" id="KW-0812">Transmembrane</keyword>
<name>G2Q9V6_THET4</name>
<gene>
    <name evidence="2" type="ORF">MYCTH_2133403</name>
</gene>
<keyword evidence="1" id="KW-1133">Transmembrane helix</keyword>
<dbReference type="VEuPathDB" id="FungiDB:MYCTH_2133403"/>
<evidence type="ECO:0000313" key="2">
    <source>
        <dbReference type="EMBL" id="AEO56565.1"/>
    </source>
</evidence>
<keyword evidence="3" id="KW-1185">Reference proteome</keyword>
<protein>
    <submittedName>
        <fullName evidence="2">Uncharacterized protein</fullName>
    </submittedName>
</protein>
<proteinExistence type="predicted"/>
<dbReference type="Proteomes" id="UP000007322">
    <property type="component" value="Chromosome 2"/>
</dbReference>
<dbReference type="RefSeq" id="XP_003661810.1">
    <property type="nucleotide sequence ID" value="XM_003661762.1"/>
</dbReference>
<evidence type="ECO:0000256" key="1">
    <source>
        <dbReference type="SAM" id="Phobius"/>
    </source>
</evidence>
<dbReference type="HOGENOM" id="CLU_2321978_0_0_1"/>
<accession>G2Q9V6</accession>
<reference evidence="2 3" key="1">
    <citation type="journal article" date="2011" name="Nat. Biotechnol.">
        <title>Comparative genomic analysis of the thermophilic biomass-degrading fungi Myceliophthora thermophila and Thielavia terrestris.</title>
        <authorList>
            <person name="Berka R.M."/>
            <person name="Grigoriev I.V."/>
            <person name="Otillar R."/>
            <person name="Salamov A."/>
            <person name="Grimwood J."/>
            <person name="Reid I."/>
            <person name="Ishmael N."/>
            <person name="John T."/>
            <person name="Darmond C."/>
            <person name="Moisan M.-C."/>
            <person name="Henrissat B."/>
            <person name="Coutinho P.M."/>
            <person name="Lombard V."/>
            <person name="Natvig D.O."/>
            <person name="Lindquist E."/>
            <person name="Schmutz J."/>
            <person name="Lucas S."/>
            <person name="Harris P."/>
            <person name="Powlowski J."/>
            <person name="Bellemare A."/>
            <person name="Taylor D."/>
            <person name="Butler G."/>
            <person name="de Vries R.P."/>
            <person name="Allijn I.E."/>
            <person name="van den Brink J."/>
            <person name="Ushinsky S."/>
            <person name="Storms R."/>
            <person name="Powell A.J."/>
            <person name="Paulsen I.T."/>
            <person name="Elbourne L.D.H."/>
            <person name="Baker S.E."/>
            <person name="Magnuson J."/>
            <person name="LaBoissiere S."/>
            <person name="Clutterbuck A.J."/>
            <person name="Martinez D."/>
            <person name="Wogulis M."/>
            <person name="de Leon A.L."/>
            <person name="Rey M.W."/>
            <person name="Tsang A."/>
        </authorList>
    </citation>
    <scope>NUCLEOTIDE SEQUENCE [LARGE SCALE GENOMIC DNA]</scope>
    <source>
        <strain evidence="3">ATCC 42464 / BCRC 31852 / DSM 1799</strain>
    </source>
</reference>
<dbReference type="KEGG" id="mtm:MYCTH_2133403"/>
<evidence type="ECO:0000313" key="3">
    <source>
        <dbReference type="Proteomes" id="UP000007322"/>
    </source>
</evidence>
<dbReference type="EMBL" id="CP003003">
    <property type="protein sequence ID" value="AEO56565.1"/>
    <property type="molecule type" value="Genomic_DNA"/>
</dbReference>
<dbReference type="GeneID" id="11510615"/>
<feature type="transmembrane region" description="Helical" evidence="1">
    <location>
        <begin position="20"/>
        <end position="40"/>
    </location>
</feature>
<sequence length="99" mass="11099">MDHTADVHAIPMPSIPLHVYVVSALLVCSLLRSQLLGMWLTGFKKPLCAINAHPFVLWYVEPWVLIRSSICFQSLAVFGSLESSTSSRRHIHWVELGSV</sequence>
<dbReference type="InParanoid" id="G2Q9V6"/>